<dbReference type="PROSITE" id="PS51257">
    <property type="entry name" value="PROKAR_LIPOPROTEIN"/>
    <property type="match status" value="1"/>
</dbReference>
<proteinExistence type="inferred from homology"/>
<comment type="similarity">
    <text evidence="2">Belongs to the bacterial solute-binding protein 8 family.</text>
</comment>
<feature type="signal peptide" evidence="5">
    <location>
        <begin position="1"/>
        <end position="23"/>
    </location>
</feature>
<dbReference type="PROSITE" id="PS50983">
    <property type="entry name" value="FE_B12_PBP"/>
    <property type="match status" value="1"/>
</dbReference>
<keyword evidence="4 5" id="KW-0732">Signal</keyword>
<evidence type="ECO:0000259" key="6">
    <source>
        <dbReference type="PROSITE" id="PS50983"/>
    </source>
</evidence>
<protein>
    <submittedName>
        <fullName evidence="7">Iron-siderophore ABC transporter substrate-binding protein</fullName>
    </submittedName>
</protein>
<accession>A0ABP9HPD3</accession>
<dbReference type="Proteomes" id="UP001501195">
    <property type="component" value="Unassembled WGS sequence"/>
</dbReference>
<dbReference type="InterPro" id="IPR051313">
    <property type="entry name" value="Bact_iron-sidero_bind"/>
</dbReference>
<evidence type="ECO:0000313" key="7">
    <source>
        <dbReference type="EMBL" id="GAA4975091.1"/>
    </source>
</evidence>
<gene>
    <name evidence="7" type="ORF">GCM10023225_15240</name>
</gene>
<organism evidence="7 8">
    <name type="scientific">Kineococcus glutinatus</name>
    <dbReference type="NCBI Taxonomy" id="1070872"/>
    <lineage>
        <taxon>Bacteria</taxon>
        <taxon>Bacillati</taxon>
        <taxon>Actinomycetota</taxon>
        <taxon>Actinomycetes</taxon>
        <taxon>Kineosporiales</taxon>
        <taxon>Kineosporiaceae</taxon>
        <taxon>Kineococcus</taxon>
    </lineage>
</organism>
<dbReference type="PANTHER" id="PTHR30532">
    <property type="entry name" value="IRON III DICITRATE-BINDING PERIPLASMIC PROTEIN"/>
    <property type="match status" value="1"/>
</dbReference>
<comment type="subcellular location">
    <subcellularLocation>
        <location evidence="1">Cell envelope</location>
    </subcellularLocation>
</comment>
<evidence type="ECO:0000256" key="2">
    <source>
        <dbReference type="ARBA" id="ARBA00008814"/>
    </source>
</evidence>
<dbReference type="EMBL" id="BAABIL010000201">
    <property type="protein sequence ID" value="GAA4975091.1"/>
    <property type="molecule type" value="Genomic_DNA"/>
</dbReference>
<dbReference type="Gene3D" id="3.40.50.1980">
    <property type="entry name" value="Nitrogenase molybdenum iron protein domain"/>
    <property type="match status" value="2"/>
</dbReference>
<evidence type="ECO:0000313" key="8">
    <source>
        <dbReference type="Proteomes" id="UP001501195"/>
    </source>
</evidence>
<dbReference type="PANTHER" id="PTHR30532:SF1">
    <property type="entry name" value="IRON(3+)-HYDROXAMATE-BINDING PROTEIN FHUD"/>
    <property type="match status" value="1"/>
</dbReference>
<dbReference type="InterPro" id="IPR002491">
    <property type="entry name" value="ABC_transptr_periplasmic_BD"/>
</dbReference>
<name>A0ABP9HPD3_9ACTN</name>
<comment type="caution">
    <text evidence="7">The sequence shown here is derived from an EMBL/GenBank/DDBJ whole genome shotgun (WGS) entry which is preliminary data.</text>
</comment>
<keyword evidence="3" id="KW-0813">Transport</keyword>
<evidence type="ECO:0000256" key="3">
    <source>
        <dbReference type="ARBA" id="ARBA00022448"/>
    </source>
</evidence>
<feature type="domain" description="Fe/B12 periplasmic-binding" evidence="6">
    <location>
        <begin position="60"/>
        <end position="324"/>
    </location>
</feature>
<reference evidence="8" key="1">
    <citation type="journal article" date="2019" name="Int. J. Syst. Evol. Microbiol.">
        <title>The Global Catalogue of Microorganisms (GCM) 10K type strain sequencing project: providing services to taxonomists for standard genome sequencing and annotation.</title>
        <authorList>
            <consortium name="The Broad Institute Genomics Platform"/>
            <consortium name="The Broad Institute Genome Sequencing Center for Infectious Disease"/>
            <person name="Wu L."/>
            <person name="Ma J."/>
        </authorList>
    </citation>
    <scope>NUCLEOTIDE SEQUENCE [LARGE SCALE GENOMIC DNA]</scope>
    <source>
        <strain evidence="8">JCM 18126</strain>
    </source>
</reference>
<feature type="chain" id="PRO_5045039004" evidence="5">
    <location>
        <begin position="24"/>
        <end position="324"/>
    </location>
</feature>
<dbReference type="Pfam" id="PF01497">
    <property type="entry name" value="Peripla_BP_2"/>
    <property type="match status" value="1"/>
</dbReference>
<evidence type="ECO:0000256" key="1">
    <source>
        <dbReference type="ARBA" id="ARBA00004196"/>
    </source>
</evidence>
<evidence type="ECO:0000256" key="5">
    <source>
        <dbReference type="SAM" id="SignalP"/>
    </source>
</evidence>
<sequence>MALARPLAAAGTAALLAVLTACGGDAAAPAATAEPATPATRTVQSTFTGEPVEIPAEPQRVLALWRTGTELADLGVVPVGALDGEFAEGELAADVYAQVDDVPVVGTFEGVDIEKVIEADPDLIVGMDNGKLTIDYAELSEVAPTVILKVAEPTDVWRNYPTVADLVGRSTDFAERDAAVTADLEAIAAEHGDVLGGLEATAIGSSQDSIWVSTSKSLSYQRIDAAGFGYNPTYATDPERYVTELAAENLPDLADQDVIFYDVQLDGSVTPEVQAVLDSESFKRLPAVQAGHAFPLTSGTIYTFEGAQQQVEDLRAAAEALAGA</sequence>
<keyword evidence="8" id="KW-1185">Reference proteome</keyword>
<dbReference type="RefSeq" id="WP_345711846.1">
    <property type="nucleotide sequence ID" value="NZ_BAABIL010000201.1"/>
</dbReference>
<dbReference type="SUPFAM" id="SSF53807">
    <property type="entry name" value="Helical backbone' metal receptor"/>
    <property type="match status" value="1"/>
</dbReference>
<evidence type="ECO:0000256" key="4">
    <source>
        <dbReference type="ARBA" id="ARBA00022729"/>
    </source>
</evidence>